<dbReference type="EMBL" id="CP000471">
    <property type="protein sequence ID" value="ABK43142.1"/>
    <property type="molecule type" value="Genomic_DNA"/>
</dbReference>
<dbReference type="HOGENOM" id="CLU_025996_17_3_5"/>
<dbReference type="SUPFAM" id="SSF53448">
    <property type="entry name" value="Nucleotide-diphospho-sugar transferases"/>
    <property type="match status" value="1"/>
</dbReference>
<dbReference type="InterPro" id="IPR029044">
    <property type="entry name" value="Nucleotide-diphossugar_trans"/>
</dbReference>
<dbReference type="Gene3D" id="3.90.550.10">
    <property type="entry name" value="Spore Coat Polysaccharide Biosynthesis Protein SpsA, Chain A"/>
    <property type="match status" value="1"/>
</dbReference>
<dbReference type="PANTHER" id="PTHR43646:SF2">
    <property type="entry name" value="GLYCOSYLTRANSFERASE 2-LIKE DOMAIN-CONTAINING PROTEIN"/>
    <property type="match status" value="1"/>
</dbReference>
<evidence type="ECO:0000256" key="5">
    <source>
        <dbReference type="ARBA" id="ARBA00023136"/>
    </source>
</evidence>
<dbReference type="GO" id="GO:0005886">
    <property type="term" value="C:plasma membrane"/>
    <property type="evidence" value="ECO:0007669"/>
    <property type="project" value="UniProtKB-SubCell"/>
</dbReference>
<name>A0L599_MAGMM</name>
<dbReference type="CAZy" id="GT2">
    <property type="family name" value="Glycosyltransferase Family 2"/>
</dbReference>
<dbReference type="RefSeq" id="WP_011712309.1">
    <property type="nucleotide sequence ID" value="NC_008576.1"/>
</dbReference>
<reference evidence="8 9" key="2">
    <citation type="journal article" date="2012" name="Int. J. Syst. Evol. Microbiol.">
        <title>Magnetococcus marinus gen. nov., sp. nov., a marine, magnetotactic bacterium that represents a novel lineage (Magnetococcaceae fam. nov.; Magnetococcales ord. nov.) at the base of the Alphaproteobacteria.</title>
        <authorList>
            <person name="Bazylinski D.A."/>
            <person name="Williams T.J."/>
            <person name="Lefevre C.T."/>
            <person name="Berg R.J."/>
            <person name="Zhang C.L."/>
            <person name="Bowser S.S."/>
            <person name="Dean A.J."/>
            <person name="Beveridge T.J."/>
        </authorList>
    </citation>
    <scope>NUCLEOTIDE SEQUENCE [LARGE SCALE GENOMIC DNA]</scope>
    <source>
        <strain evidence="9">ATCC BAA-1437 / JCM 17883 / MC-1</strain>
    </source>
</reference>
<organism evidence="8 9">
    <name type="scientific">Magnetococcus marinus (strain ATCC BAA-1437 / JCM 17883 / MC-1)</name>
    <dbReference type="NCBI Taxonomy" id="156889"/>
    <lineage>
        <taxon>Bacteria</taxon>
        <taxon>Pseudomonadati</taxon>
        <taxon>Pseudomonadota</taxon>
        <taxon>Magnetococcia</taxon>
        <taxon>Magnetococcales</taxon>
        <taxon>Magnetococcaceae</taxon>
        <taxon>Magnetococcus</taxon>
    </lineage>
</organism>
<accession>A0L599</accession>
<keyword evidence="6" id="KW-0812">Transmembrane</keyword>
<evidence type="ECO:0000256" key="1">
    <source>
        <dbReference type="ARBA" id="ARBA00004236"/>
    </source>
</evidence>
<comment type="subcellular location">
    <subcellularLocation>
        <location evidence="1">Cell membrane</location>
    </subcellularLocation>
</comment>
<keyword evidence="4 8" id="KW-0808">Transferase</keyword>
<dbReference type="CDD" id="cd02522">
    <property type="entry name" value="GT_2_like_a"/>
    <property type="match status" value="1"/>
</dbReference>
<feature type="domain" description="Glycosyltransferase 2-like" evidence="7">
    <location>
        <begin position="7"/>
        <end position="104"/>
    </location>
</feature>
<proteinExistence type="predicted"/>
<keyword evidence="9" id="KW-1185">Reference proteome</keyword>
<reference evidence="9" key="1">
    <citation type="journal article" date="2009" name="Appl. Environ. Microbiol.">
        <title>Complete genome sequence of the chemolithoautotrophic marine magnetotactic coccus strain MC-1.</title>
        <authorList>
            <person name="Schubbe S."/>
            <person name="Williams T.J."/>
            <person name="Xie G."/>
            <person name="Kiss H.E."/>
            <person name="Brettin T.S."/>
            <person name="Martinez D."/>
            <person name="Ross C.A."/>
            <person name="Schuler D."/>
            <person name="Cox B.L."/>
            <person name="Nealson K.H."/>
            <person name="Bazylinski D.A."/>
        </authorList>
    </citation>
    <scope>NUCLEOTIDE SEQUENCE [LARGE SCALE GENOMIC DNA]</scope>
    <source>
        <strain evidence="9">ATCC BAA-1437 / JCM 17883 / MC-1</strain>
    </source>
</reference>
<dbReference type="Pfam" id="PF00535">
    <property type="entry name" value="Glycos_transf_2"/>
    <property type="match status" value="1"/>
</dbReference>
<keyword evidence="5 6" id="KW-0472">Membrane</keyword>
<evidence type="ECO:0000256" key="6">
    <source>
        <dbReference type="SAM" id="Phobius"/>
    </source>
</evidence>
<gene>
    <name evidence="8" type="ordered locus">Mmc1_0621</name>
</gene>
<dbReference type="STRING" id="156889.Mmc1_0621"/>
<dbReference type="KEGG" id="mgm:Mmc1_0621"/>
<dbReference type="PANTHER" id="PTHR43646">
    <property type="entry name" value="GLYCOSYLTRANSFERASE"/>
    <property type="match status" value="1"/>
</dbReference>
<keyword evidence="6" id="KW-1133">Transmembrane helix</keyword>
<protein>
    <submittedName>
        <fullName evidence="8">Glycosyl transferase, family 2</fullName>
    </submittedName>
</protein>
<dbReference type="AlphaFoldDB" id="A0L599"/>
<evidence type="ECO:0000256" key="2">
    <source>
        <dbReference type="ARBA" id="ARBA00022475"/>
    </source>
</evidence>
<sequence length="345" mass="38763">MAHFQLSVIIPVLNEQAALPALLAQLAQQQGVMLEVVVVDGGSNDTTLAAAQAAGVITLQSPPGRGQQMNKGATHSRAPWLLFLHADSRLTHARQLAEALHHLQAQARAHDPYQEDGTLAAVAGHFPLCFVEGSPATLHRLAFHAAKSHLNRAQVIQGDQGFLLSRHFFNALGGFDTRLPFLEDQRLAAAIHAQGRWITLPGLLESSARRFEQEGYGQRTLLNLLIMAAFSLPLEAFFSQANALYRQRRGPPLLHPFFKLFKQLMRQPHATGTPWWQAGRYLQHNLWQLALWLDHDPTPAGWLTFYEHHLAALLEHRALTPVWVGTAWLLFHLIWFYCWFQEEVP</sequence>
<dbReference type="OrthoDB" id="5291101at2"/>
<dbReference type="Proteomes" id="UP000002586">
    <property type="component" value="Chromosome"/>
</dbReference>
<evidence type="ECO:0000259" key="7">
    <source>
        <dbReference type="Pfam" id="PF00535"/>
    </source>
</evidence>
<evidence type="ECO:0000313" key="9">
    <source>
        <dbReference type="Proteomes" id="UP000002586"/>
    </source>
</evidence>
<evidence type="ECO:0000256" key="3">
    <source>
        <dbReference type="ARBA" id="ARBA00022676"/>
    </source>
</evidence>
<evidence type="ECO:0000256" key="4">
    <source>
        <dbReference type="ARBA" id="ARBA00022679"/>
    </source>
</evidence>
<keyword evidence="3" id="KW-0328">Glycosyltransferase</keyword>
<dbReference type="InterPro" id="IPR001173">
    <property type="entry name" value="Glyco_trans_2-like"/>
</dbReference>
<dbReference type="InterPro" id="IPR026461">
    <property type="entry name" value="Trfase_2_rSAM/seldom_assoc"/>
</dbReference>
<dbReference type="GO" id="GO:0016757">
    <property type="term" value="F:glycosyltransferase activity"/>
    <property type="evidence" value="ECO:0007669"/>
    <property type="project" value="UniProtKB-KW"/>
</dbReference>
<dbReference type="NCBIfam" id="TIGR04283">
    <property type="entry name" value="glyco_like_mftF"/>
    <property type="match status" value="1"/>
</dbReference>
<keyword evidence="2" id="KW-1003">Cell membrane</keyword>
<evidence type="ECO:0000313" key="8">
    <source>
        <dbReference type="EMBL" id="ABK43142.1"/>
    </source>
</evidence>
<dbReference type="eggNOG" id="COG0463">
    <property type="taxonomic scope" value="Bacteria"/>
</dbReference>
<feature type="transmembrane region" description="Helical" evidence="6">
    <location>
        <begin position="322"/>
        <end position="340"/>
    </location>
</feature>